<keyword evidence="4" id="KW-1185">Reference proteome</keyword>
<dbReference type="GO" id="GO:0019748">
    <property type="term" value="P:secondary metabolic process"/>
    <property type="evidence" value="ECO:0007669"/>
    <property type="project" value="TreeGrafter"/>
</dbReference>
<feature type="domain" description="Amidohydrolase-related" evidence="2">
    <location>
        <begin position="88"/>
        <end position="380"/>
    </location>
</feature>
<keyword evidence="1" id="KW-0456">Lyase</keyword>
<accession>A0A4S3TMD5</accession>
<name>A0A4S3TMD5_9EURY</name>
<proteinExistence type="predicted"/>
<keyword evidence="3" id="KW-0378">Hydrolase</keyword>
<evidence type="ECO:0000256" key="1">
    <source>
        <dbReference type="ARBA" id="ARBA00023239"/>
    </source>
</evidence>
<dbReference type="InterPro" id="IPR006680">
    <property type="entry name" value="Amidohydro-rel"/>
</dbReference>
<dbReference type="GO" id="GO:0016831">
    <property type="term" value="F:carboxy-lyase activity"/>
    <property type="evidence" value="ECO:0007669"/>
    <property type="project" value="InterPro"/>
</dbReference>
<organism evidence="3 4">
    <name type="scientific">Salinadaptatus halalkaliphilus</name>
    <dbReference type="NCBI Taxonomy" id="2419781"/>
    <lineage>
        <taxon>Archaea</taxon>
        <taxon>Methanobacteriati</taxon>
        <taxon>Methanobacteriota</taxon>
        <taxon>Stenosarchaea group</taxon>
        <taxon>Halobacteria</taxon>
        <taxon>Halobacteriales</taxon>
        <taxon>Natrialbaceae</taxon>
        <taxon>Salinadaptatus</taxon>
    </lineage>
</organism>
<dbReference type="PANTHER" id="PTHR21240:SF28">
    <property type="entry name" value="ISO-OROTATE DECARBOXYLASE (EUROFUNG)"/>
    <property type="match status" value="1"/>
</dbReference>
<evidence type="ECO:0000259" key="2">
    <source>
        <dbReference type="Pfam" id="PF04909"/>
    </source>
</evidence>
<comment type="caution">
    <text evidence="3">The sequence shown here is derived from an EMBL/GenBank/DDBJ whole genome shotgun (WGS) entry which is preliminary data.</text>
</comment>
<dbReference type="GO" id="GO:0005737">
    <property type="term" value="C:cytoplasm"/>
    <property type="evidence" value="ECO:0007669"/>
    <property type="project" value="TreeGrafter"/>
</dbReference>
<dbReference type="RefSeq" id="WP_141465315.1">
    <property type="nucleotide sequence ID" value="NZ_RBZW01000039.1"/>
</dbReference>
<dbReference type="Proteomes" id="UP000318864">
    <property type="component" value="Unassembled WGS sequence"/>
</dbReference>
<dbReference type="PANTHER" id="PTHR21240">
    <property type="entry name" value="2-AMINO-3-CARBOXYLMUCONATE-6-SEMIALDEHYDE DECARBOXYLASE"/>
    <property type="match status" value="1"/>
</dbReference>
<dbReference type="Pfam" id="PF04909">
    <property type="entry name" value="Amidohydro_2"/>
    <property type="match status" value="1"/>
</dbReference>
<dbReference type="GO" id="GO:0016787">
    <property type="term" value="F:hydrolase activity"/>
    <property type="evidence" value="ECO:0007669"/>
    <property type="project" value="UniProtKB-KW"/>
</dbReference>
<dbReference type="InterPro" id="IPR032465">
    <property type="entry name" value="ACMSD"/>
</dbReference>
<dbReference type="OrthoDB" id="189863at2157"/>
<evidence type="ECO:0000313" key="4">
    <source>
        <dbReference type="Proteomes" id="UP000318864"/>
    </source>
</evidence>
<sequence>MAQSQRSSDSIRSLADMTIVDTDSHVTETLEDLIPYVERQNPGVVRFLKNAADARRDVYSATRATAAFSQTPGPLDGQESGSDDLVHSQVREPSVKIELMEQFDIDYSILSPGLNLNLATVNHDSTAVAIAQAYNSWLTDTFLDAHDGFRATAIVAHQKPAKAAEEIDRMASEDDIVGVQLPGSGLVPPAGHTWYDPIYEAAEDHGLPIVMHSGNNGASAVFPIQRQWAETFLEDHAFTFPVESMWHLISLVCQGVPERFPDLEFVLQECGIEWLPWLMWRLDDHYLQNSQDVPMLRRMPSEYIKEQFYITSQPLGHTERNDHLASIVEMAGGAETLLFAMDHPHPDFDTPEELYNPLCAGLDGDSIGGIMGETALELFDI</sequence>
<dbReference type="InterPro" id="IPR032466">
    <property type="entry name" value="Metal_Hydrolase"/>
</dbReference>
<dbReference type="SUPFAM" id="SSF51556">
    <property type="entry name" value="Metallo-dependent hydrolases"/>
    <property type="match status" value="1"/>
</dbReference>
<evidence type="ECO:0000313" key="3">
    <source>
        <dbReference type="EMBL" id="THE64185.1"/>
    </source>
</evidence>
<protein>
    <submittedName>
        <fullName evidence="3">Amidohydrolase</fullName>
    </submittedName>
</protein>
<gene>
    <name evidence="3" type="ORF">D8Y22_14055</name>
</gene>
<dbReference type="AlphaFoldDB" id="A0A4S3TMD5"/>
<dbReference type="EMBL" id="RBZW01000039">
    <property type="protein sequence ID" value="THE64185.1"/>
    <property type="molecule type" value="Genomic_DNA"/>
</dbReference>
<reference evidence="3 4" key="1">
    <citation type="submission" date="2018-10" db="EMBL/GenBank/DDBJ databases">
        <title>Natronolimnobius sp. XQ-INN 246 isolated from Inner Mongolia Autonomous Region of China.</title>
        <authorList>
            <person name="Xue Q."/>
        </authorList>
    </citation>
    <scope>NUCLEOTIDE SEQUENCE [LARGE SCALE GENOMIC DNA]</scope>
    <source>
        <strain evidence="3 4">XQ-INN 246</strain>
    </source>
</reference>
<dbReference type="Gene3D" id="3.20.20.140">
    <property type="entry name" value="Metal-dependent hydrolases"/>
    <property type="match status" value="1"/>
</dbReference>